<comment type="caution">
    <text evidence="1">The sequence shown here is derived from an EMBL/GenBank/DDBJ whole genome shotgun (WGS) entry which is preliminary data.</text>
</comment>
<dbReference type="PROSITE" id="PS51257">
    <property type="entry name" value="PROKAR_LIPOPROTEIN"/>
    <property type="match status" value="1"/>
</dbReference>
<organism evidence="1 2">
    <name type="scientific">Stenotrophomonas pavanii</name>
    <dbReference type="NCBI Taxonomy" id="487698"/>
    <lineage>
        <taxon>Bacteria</taxon>
        <taxon>Pseudomonadati</taxon>
        <taxon>Pseudomonadota</taxon>
        <taxon>Gammaproteobacteria</taxon>
        <taxon>Lysobacterales</taxon>
        <taxon>Lysobacteraceae</taxon>
        <taxon>Stenotrophomonas</taxon>
    </lineage>
</organism>
<dbReference type="AlphaFoldDB" id="A0A246KYT2"/>
<protein>
    <recommendedName>
        <fullName evidence="3">Lipoprotein</fullName>
    </recommendedName>
</protein>
<dbReference type="RefSeq" id="WP_032966750.1">
    <property type="nucleotide sequence ID" value="NZ_NIXP01000076.1"/>
</dbReference>
<sequence>MIKEQRRRDAAGWGRQGLLLALTVLVAACSGPVDRKLVTDGTQEQYRASIDAIDAELSAHERDAFNWAVADLDLAELNKAYPNASIRQVVRGHIKQIRDAHPKEILALQEQANTQRPTITELERVRASGATLRIEDSFFGPKPVIEARIANSSTLALSQASWAATLYINGEAQPTAKSRVHSDFRSIDGLKPNHGVTARFNVGFVKGDDAWSTLAIRQASSTRVELELIPQTALDFNDKPYIAANYREKIHSLENQLKQAEKFSDI</sequence>
<dbReference type="Proteomes" id="UP000197904">
    <property type="component" value="Unassembled WGS sequence"/>
</dbReference>
<evidence type="ECO:0008006" key="3">
    <source>
        <dbReference type="Google" id="ProtNLM"/>
    </source>
</evidence>
<evidence type="ECO:0000313" key="2">
    <source>
        <dbReference type="Proteomes" id="UP000197904"/>
    </source>
</evidence>
<proteinExistence type="predicted"/>
<name>A0A246KYT2_9GAMM</name>
<dbReference type="EMBL" id="NIXP01000076">
    <property type="protein sequence ID" value="OWR33576.1"/>
    <property type="molecule type" value="Genomic_DNA"/>
</dbReference>
<accession>A0A246KYT2</accession>
<gene>
    <name evidence="1" type="ORF">CEE55_11005</name>
</gene>
<evidence type="ECO:0000313" key="1">
    <source>
        <dbReference type="EMBL" id="OWR33576.1"/>
    </source>
</evidence>
<reference evidence="1 2" key="1">
    <citation type="submission" date="2017-06" db="EMBL/GenBank/DDBJ databases">
        <authorList>
            <person name="Kim H.J."/>
            <person name="Triplett B.A."/>
        </authorList>
    </citation>
    <scope>NUCLEOTIDE SEQUENCE [LARGE SCALE GENOMIC DNA]</scope>
    <source>
        <strain evidence="1 2">S18795</strain>
    </source>
</reference>